<keyword evidence="8 10" id="KW-0326">Glycosidase</keyword>
<dbReference type="InterPro" id="IPR013783">
    <property type="entry name" value="Ig-like_fold"/>
</dbReference>
<dbReference type="Pfam" id="PF02836">
    <property type="entry name" value="Glyco_hydro_2_C"/>
    <property type="match status" value="1"/>
</dbReference>
<comment type="similarity">
    <text evidence="3 10">Belongs to the glycosyl hydrolase 2 family.</text>
</comment>
<dbReference type="RefSeq" id="WP_158865736.1">
    <property type="nucleotide sequence ID" value="NZ_CP046401.1"/>
</dbReference>
<keyword evidence="6 10" id="KW-0378">Hydrolase</keyword>
<dbReference type="SUPFAM" id="SSF51445">
    <property type="entry name" value="(Trans)glycosidases"/>
    <property type="match status" value="1"/>
</dbReference>
<dbReference type="InterPro" id="IPR008979">
    <property type="entry name" value="Galactose-bd-like_sf"/>
</dbReference>
<dbReference type="InterPro" id="IPR036156">
    <property type="entry name" value="Beta-gal/glucu_dom_sf"/>
</dbReference>
<dbReference type="EMBL" id="CP046401">
    <property type="protein sequence ID" value="QGY44026.1"/>
    <property type="molecule type" value="Genomic_DNA"/>
</dbReference>
<evidence type="ECO:0000256" key="6">
    <source>
        <dbReference type="ARBA" id="ARBA00022801"/>
    </source>
</evidence>
<evidence type="ECO:0000256" key="2">
    <source>
        <dbReference type="ARBA" id="ARBA00001913"/>
    </source>
</evidence>
<proteinExistence type="inferred from homology"/>
<dbReference type="InterPro" id="IPR006104">
    <property type="entry name" value="Glyco_hydro_2_N"/>
</dbReference>
<dbReference type="InterPro" id="IPR014718">
    <property type="entry name" value="GH-type_carb-bd"/>
</dbReference>
<feature type="chain" id="PRO_5026103565" description="Beta-galactosidase" evidence="11">
    <location>
        <begin position="24"/>
        <end position="1080"/>
    </location>
</feature>
<name>A0A6I6JMA3_9BACT</name>
<dbReference type="Pfam" id="PF02837">
    <property type="entry name" value="Glyco_hydro_2_N"/>
    <property type="match status" value="1"/>
</dbReference>
<evidence type="ECO:0000256" key="4">
    <source>
        <dbReference type="ARBA" id="ARBA00011245"/>
    </source>
</evidence>
<dbReference type="InterPro" id="IPR050347">
    <property type="entry name" value="Bact_Beta-galactosidase"/>
</dbReference>
<dbReference type="InterPro" id="IPR006101">
    <property type="entry name" value="Glyco_hydro_2"/>
</dbReference>
<dbReference type="GO" id="GO:0004565">
    <property type="term" value="F:beta-galactosidase activity"/>
    <property type="evidence" value="ECO:0007669"/>
    <property type="project" value="UniProtKB-EC"/>
</dbReference>
<dbReference type="SMART" id="SM01038">
    <property type="entry name" value="Bgal_small_N"/>
    <property type="match status" value="1"/>
</dbReference>
<dbReference type="Pfam" id="PF16353">
    <property type="entry name" value="LacZ_4"/>
    <property type="match status" value="1"/>
</dbReference>
<feature type="signal peptide" evidence="11">
    <location>
        <begin position="1"/>
        <end position="23"/>
    </location>
</feature>
<gene>
    <name evidence="13" type="ORF">GM418_10260</name>
</gene>
<sequence length="1080" mass="123249">MNRFKTKTLILVILSVWMMSCNRYTDYSDVPFEEPSPKPWEDQGIFQINKVEPHAHFIPFATKEQALTEDKWQSPILKSLNGTWQFHLSQNPSERPKWFFKNDFDTRDWDEIKVPANWEVEGFDYPIYTNVKYPHDRTPPVIQDYYNPVGSYKRTFTIPEGWDGKQIVIHFGAVSSNLNLWINEQYVGYSEDSKTPAEFDITSYLKEGENTLAAEIFRWSDASYLEDQDFWRLSGITRDVYLEARNPQHIKDFRIGSGLDETYTNGQFSLEVELANNQNATVEAVLSDGNEVVKEFSETSNGGTVSFESEIPNVKKWSAEIPNLYQLIVTLKNDEGTIEVFKQDVGFRTIEIKNSVLLVNGQYVYLKGANLHEHNDKTGHVQDKETMLLDIKIMKEHNLNAVRTSHYPEPELWYELCNKYGLYIVDEANIESHGMGYGEESLAKDASWKEAHLYRTKNMFERDKNQPCIIIWSLGNEAGNGVNFYATYDYLKSVDSTRPVQYERSGLDRNTDIFCPMYMGIHGMERFAKENGDRPLIQCEYAHAMGNSVGNLQDYWDVIEKYDVLQGGFIWDWVDQGLLTTNDEGEEFWAYGGDFGPDTVPSDGNFCLNGLVDPDRGVKPHLLEVKKVYQYIGFNPLNLKTGTISVTNKFAFLNLLKFEFTWEVAGDGKKIASGSFDDLDLNPGESKKVTLDFDLNPEQGVEYFLNVQAKLKEDWSLVEAGTQLAAEQFELPVFVSVQKVNVAEMPPLTTGEDGDFLTVTGEGFSVSFNKKEGVITSFKRGDVELIQTGLVPNFWRAPIDNDFGNNLHKRSRVWREAGKNRQVSAVTVNKNGEGVQEGGRNRNITTAGGKNDVDVIFDFDLVNESGDKIAKYKTEYTVYGSGDVVVTNHFKMTAEELPEIVRMGMNMIMPRKFDQMTWLGRGPQESYVDRKTAAFVGLYSGSVAEQYWEYLRPQENGNKTDVRWLAITDGSGNGLFFEGMPLLEVSAHHNLQEDFESMERTDGRQQDGDVVVNRHTTDVKPRDLTSVNIDYMQMGVGGDNSWGAWTHDEYRLTGEEYNYSFRMRGMLTGDDPLKIAKEKL</sequence>
<dbReference type="InterPro" id="IPR006102">
    <property type="entry name" value="Ig-like_GH2"/>
</dbReference>
<dbReference type="PANTHER" id="PTHR46323:SF2">
    <property type="entry name" value="BETA-GALACTOSIDASE"/>
    <property type="match status" value="1"/>
</dbReference>
<dbReference type="Gene3D" id="3.20.20.80">
    <property type="entry name" value="Glycosidases"/>
    <property type="match status" value="1"/>
</dbReference>
<dbReference type="InterPro" id="IPR011013">
    <property type="entry name" value="Gal_mutarotase_sf_dom"/>
</dbReference>
<dbReference type="GO" id="GO:0009341">
    <property type="term" value="C:beta-galactosidase complex"/>
    <property type="evidence" value="ECO:0007669"/>
    <property type="project" value="InterPro"/>
</dbReference>
<dbReference type="InterPro" id="IPR006103">
    <property type="entry name" value="Glyco_hydro_2_cat"/>
</dbReference>
<feature type="domain" description="Beta galactosidase small chain/" evidence="12">
    <location>
        <begin position="758"/>
        <end position="1064"/>
    </location>
</feature>
<dbReference type="SUPFAM" id="SSF49303">
    <property type="entry name" value="beta-Galactosidase/glucuronidase domain"/>
    <property type="match status" value="2"/>
</dbReference>
<dbReference type="PROSITE" id="PS51257">
    <property type="entry name" value="PROKAR_LIPOPROTEIN"/>
    <property type="match status" value="1"/>
</dbReference>
<dbReference type="GO" id="GO:0030246">
    <property type="term" value="F:carbohydrate binding"/>
    <property type="evidence" value="ECO:0007669"/>
    <property type="project" value="InterPro"/>
</dbReference>
<accession>A0A6I6JMA3</accession>
<evidence type="ECO:0000256" key="7">
    <source>
        <dbReference type="ARBA" id="ARBA00022837"/>
    </source>
</evidence>
<evidence type="ECO:0000256" key="11">
    <source>
        <dbReference type="SAM" id="SignalP"/>
    </source>
</evidence>
<dbReference type="InterPro" id="IPR004199">
    <property type="entry name" value="B-gal_small/dom_5"/>
</dbReference>
<dbReference type="Proteomes" id="UP000428260">
    <property type="component" value="Chromosome"/>
</dbReference>
<comment type="subunit">
    <text evidence="4">Monomer.</text>
</comment>
<dbReference type="KEGG" id="mcos:GM418_10260"/>
<keyword evidence="14" id="KW-1185">Reference proteome</keyword>
<dbReference type="FunFam" id="3.20.20.80:FF:000121">
    <property type="entry name" value="Beta-galactosidase"/>
    <property type="match status" value="1"/>
</dbReference>
<dbReference type="SUPFAM" id="SSF49785">
    <property type="entry name" value="Galactose-binding domain-like"/>
    <property type="match status" value="1"/>
</dbReference>
<evidence type="ECO:0000313" key="13">
    <source>
        <dbReference type="EMBL" id="QGY44026.1"/>
    </source>
</evidence>
<evidence type="ECO:0000256" key="9">
    <source>
        <dbReference type="ARBA" id="ARBA00032230"/>
    </source>
</evidence>
<dbReference type="Pfam" id="PF00703">
    <property type="entry name" value="Glyco_hydro_2"/>
    <property type="match status" value="1"/>
</dbReference>
<comment type="catalytic activity">
    <reaction evidence="1 10">
        <text>Hydrolysis of terminal non-reducing beta-D-galactose residues in beta-D-galactosides.</text>
        <dbReference type="EC" id="3.2.1.23"/>
    </reaction>
</comment>
<dbReference type="Pfam" id="PF02929">
    <property type="entry name" value="Bgal_small_N"/>
    <property type="match status" value="1"/>
</dbReference>
<evidence type="ECO:0000256" key="3">
    <source>
        <dbReference type="ARBA" id="ARBA00007401"/>
    </source>
</evidence>
<comment type="cofactor">
    <cofactor evidence="2">
        <name>Ca(2+)</name>
        <dbReference type="ChEBI" id="CHEBI:29108"/>
    </cofactor>
</comment>
<dbReference type="PROSITE" id="PS00719">
    <property type="entry name" value="GLYCOSYL_HYDROL_F2_1"/>
    <property type="match status" value="1"/>
</dbReference>
<reference evidence="13 14" key="1">
    <citation type="submission" date="2019-11" db="EMBL/GenBank/DDBJ databases">
        <authorList>
            <person name="Zheng R.K."/>
            <person name="Sun C.M."/>
        </authorList>
    </citation>
    <scope>NUCLEOTIDE SEQUENCE [LARGE SCALE GENOMIC DNA]</scope>
    <source>
        <strain evidence="13 14">WC007</strain>
    </source>
</reference>
<dbReference type="InterPro" id="IPR023230">
    <property type="entry name" value="Glyco_hydro_2_CS"/>
</dbReference>
<dbReference type="Gene3D" id="2.60.120.260">
    <property type="entry name" value="Galactose-binding domain-like"/>
    <property type="match status" value="1"/>
</dbReference>
<evidence type="ECO:0000256" key="5">
    <source>
        <dbReference type="ARBA" id="ARBA00012756"/>
    </source>
</evidence>
<evidence type="ECO:0000313" key="14">
    <source>
        <dbReference type="Proteomes" id="UP000428260"/>
    </source>
</evidence>
<dbReference type="PANTHER" id="PTHR46323">
    <property type="entry name" value="BETA-GALACTOSIDASE"/>
    <property type="match status" value="1"/>
</dbReference>
<dbReference type="Gene3D" id="2.60.40.10">
    <property type="entry name" value="Immunoglobulins"/>
    <property type="match status" value="2"/>
</dbReference>
<evidence type="ECO:0000259" key="12">
    <source>
        <dbReference type="SMART" id="SM01038"/>
    </source>
</evidence>
<dbReference type="InterPro" id="IPR032312">
    <property type="entry name" value="LacZ_4"/>
</dbReference>
<keyword evidence="7" id="KW-0106">Calcium</keyword>
<protein>
    <recommendedName>
        <fullName evidence="5 10">Beta-galactosidase</fullName>
        <ecNumber evidence="5 10">3.2.1.23</ecNumber>
    </recommendedName>
    <alternativeName>
        <fullName evidence="9 10">Lactase</fullName>
    </alternativeName>
</protein>
<evidence type="ECO:0000256" key="8">
    <source>
        <dbReference type="ARBA" id="ARBA00023295"/>
    </source>
</evidence>
<dbReference type="InterPro" id="IPR017853">
    <property type="entry name" value="GH"/>
</dbReference>
<keyword evidence="11" id="KW-0732">Signal</keyword>
<dbReference type="Gene3D" id="2.70.98.10">
    <property type="match status" value="1"/>
</dbReference>
<dbReference type="SUPFAM" id="SSF74650">
    <property type="entry name" value="Galactose mutarotase-like"/>
    <property type="match status" value="1"/>
</dbReference>
<dbReference type="EC" id="3.2.1.23" evidence="5 10"/>
<evidence type="ECO:0000256" key="10">
    <source>
        <dbReference type="RuleBase" id="RU361154"/>
    </source>
</evidence>
<dbReference type="GO" id="GO:0005990">
    <property type="term" value="P:lactose catabolic process"/>
    <property type="evidence" value="ECO:0007669"/>
    <property type="project" value="TreeGrafter"/>
</dbReference>
<dbReference type="PRINTS" id="PR00132">
    <property type="entry name" value="GLHYDRLASE2"/>
</dbReference>
<dbReference type="AlphaFoldDB" id="A0A6I6JMA3"/>
<organism evidence="13 14">
    <name type="scientific">Maribellus comscasis</name>
    <dbReference type="NCBI Taxonomy" id="2681766"/>
    <lineage>
        <taxon>Bacteria</taxon>
        <taxon>Pseudomonadati</taxon>
        <taxon>Bacteroidota</taxon>
        <taxon>Bacteroidia</taxon>
        <taxon>Marinilabiliales</taxon>
        <taxon>Prolixibacteraceae</taxon>
        <taxon>Maribellus</taxon>
    </lineage>
</organism>
<evidence type="ECO:0000256" key="1">
    <source>
        <dbReference type="ARBA" id="ARBA00001412"/>
    </source>
</evidence>